<dbReference type="EMBL" id="JBFOLK010000008">
    <property type="protein sequence ID" value="KAL2492167.1"/>
    <property type="molecule type" value="Genomic_DNA"/>
</dbReference>
<proteinExistence type="predicted"/>
<evidence type="ECO:0000313" key="2">
    <source>
        <dbReference type="Proteomes" id="UP001604336"/>
    </source>
</evidence>
<accession>A0ABD1RUT0</accession>
<sequence length="119" mass="13331">MGSCKKSLHLQIRANTAEGTTESEDEIREHESCQVRYPSVGTPKQILELVYRRLPLFSMGAEDGVDFFGGDGDGLVSILQLGKAVRVFNLGSSRFPHFGIFIENSQNKKKVIFSFMLYI</sequence>
<comment type="caution">
    <text evidence="1">The sequence shown here is derived from an EMBL/GenBank/DDBJ whole genome shotgun (WGS) entry which is preliminary data.</text>
</comment>
<gene>
    <name evidence="1" type="ORF">Adt_27795</name>
</gene>
<organism evidence="1 2">
    <name type="scientific">Abeliophyllum distichum</name>
    <dbReference type="NCBI Taxonomy" id="126358"/>
    <lineage>
        <taxon>Eukaryota</taxon>
        <taxon>Viridiplantae</taxon>
        <taxon>Streptophyta</taxon>
        <taxon>Embryophyta</taxon>
        <taxon>Tracheophyta</taxon>
        <taxon>Spermatophyta</taxon>
        <taxon>Magnoliopsida</taxon>
        <taxon>eudicotyledons</taxon>
        <taxon>Gunneridae</taxon>
        <taxon>Pentapetalae</taxon>
        <taxon>asterids</taxon>
        <taxon>lamiids</taxon>
        <taxon>Lamiales</taxon>
        <taxon>Oleaceae</taxon>
        <taxon>Forsythieae</taxon>
        <taxon>Abeliophyllum</taxon>
    </lineage>
</organism>
<keyword evidence="2" id="KW-1185">Reference proteome</keyword>
<protein>
    <submittedName>
        <fullName evidence="1">Uncharacterized protein</fullName>
    </submittedName>
</protein>
<evidence type="ECO:0000313" key="1">
    <source>
        <dbReference type="EMBL" id="KAL2492167.1"/>
    </source>
</evidence>
<reference evidence="2" key="1">
    <citation type="submission" date="2024-07" db="EMBL/GenBank/DDBJ databases">
        <title>Two chromosome-level genome assemblies of Korean endemic species Abeliophyllum distichum and Forsythia ovata (Oleaceae).</title>
        <authorList>
            <person name="Jang H."/>
        </authorList>
    </citation>
    <scope>NUCLEOTIDE SEQUENCE [LARGE SCALE GENOMIC DNA]</scope>
</reference>
<dbReference type="Proteomes" id="UP001604336">
    <property type="component" value="Unassembled WGS sequence"/>
</dbReference>
<dbReference type="AlphaFoldDB" id="A0ABD1RUT0"/>
<name>A0ABD1RUT0_9LAMI</name>